<feature type="domain" description="STAS" evidence="7">
    <location>
        <begin position="552"/>
        <end position="676"/>
    </location>
</feature>
<feature type="transmembrane region" description="Helical" evidence="6">
    <location>
        <begin position="301"/>
        <end position="320"/>
    </location>
</feature>
<dbReference type="InterPro" id="IPR001902">
    <property type="entry name" value="SLC26A/SulP_fam"/>
</dbReference>
<comment type="subcellular location">
    <subcellularLocation>
        <location evidence="1">Membrane</location>
        <topology evidence="1">Multi-pass membrane protein</topology>
    </subcellularLocation>
</comment>
<feature type="compositionally biased region" description="Polar residues" evidence="5">
    <location>
        <begin position="736"/>
        <end position="762"/>
    </location>
</feature>
<keyword evidence="3 6" id="KW-1133">Transmembrane helix</keyword>
<feature type="transmembrane region" description="Helical" evidence="6">
    <location>
        <begin position="270"/>
        <end position="289"/>
    </location>
</feature>
<feature type="region of interest" description="Disordered" evidence="5">
    <location>
        <begin position="684"/>
        <end position="762"/>
    </location>
</feature>
<feature type="transmembrane region" description="Helical" evidence="6">
    <location>
        <begin position="435"/>
        <end position="452"/>
    </location>
</feature>
<dbReference type="PROSITE" id="PS50801">
    <property type="entry name" value="STAS"/>
    <property type="match status" value="1"/>
</dbReference>
<sequence length="762" mass="82288">MISRTISGSIMTRSSSGHEMIEVVTDSPFLTEDMLGADTMNENAEESSALFSQRRITDSRRMSIKEVIVNKFSFFSNRNDSSAIVNTWRSDFAAGLTVGVVLVPQGLAYGMLAGLDPAYGLYCGVAPLFVYGLLGESRFLAIGPFALVSLLTFEAAKNASDIVDCDISPESGCFVSAALTLSCLTGIAQVILAATGAAEIVAALLADAIIEGFTTAAACLIASSQLRHFVGLDDDAWKKAQAKALERFPTVCRSSDLLKTWLSVINAASNWSWCTIAIASICTALLIAFKRLKRRFNQRKFPEQLVVIVLATIVTFAFNIPVPIVGKLPTGPPPIYLQPWRRILSEGKGNEESVLLRLVQSAVTLAVVAYALSLAISRSLSAKIKSKDTSSPRRELAAMGVANVIGGFFSAYPAAGSLSRSALAVDAGAETVRHNLIAASIVLLTLLALTPLFKSTPKAVLSAVVFVSLLSLFDPEPPKRLWEQKQKRDALFWGFALLVTLILGVETGLASAIAISLLGLIYDAARPFYAQLGRVQGHPEVYRDLDRRFHAPRYPAHKVPGVIVFRYGTAIHFLNRSHFVKAVLSTTESDTFKYIQEYEQESTVHCVVLDCSAIAYLDSSAETLVADLVLTLKSKGITLLFSCARGPLRDILNSSPKLKPLIPTIFVSLHDAVAFAETRLVSTRSATSPASLDNQNNADNDDDDEPHTPRTSFTMTMSNHNTSGGGSIVRDDQEHGTASTELVEINTQPPTSYITLPSTPEK</sequence>
<dbReference type="PANTHER" id="PTHR11814">
    <property type="entry name" value="SULFATE TRANSPORTER"/>
    <property type="match status" value="1"/>
</dbReference>
<name>A0A7S3K4T5_9STRA</name>
<reference evidence="8" key="1">
    <citation type="submission" date="2021-01" db="EMBL/GenBank/DDBJ databases">
        <authorList>
            <person name="Corre E."/>
            <person name="Pelletier E."/>
            <person name="Niang G."/>
            <person name="Scheremetjew M."/>
            <person name="Finn R."/>
            <person name="Kale V."/>
            <person name="Holt S."/>
            <person name="Cochrane G."/>
            <person name="Meng A."/>
            <person name="Brown T."/>
            <person name="Cohen L."/>
        </authorList>
    </citation>
    <scope>NUCLEOTIDE SEQUENCE</scope>
    <source>
        <strain evidence="8">CCMP1510</strain>
    </source>
</reference>
<keyword evidence="2 6" id="KW-0812">Transmembrane</keyword>
<dbReference type="AlphaFoldDB" id="A0A7S3K4T5"/>
<feature type="transmembrane region" description="Helical" evidence="6">
    <location>
        <begin position="354"/>
        <end position="376"/>
    </location>
</feature>
<evidence type="ECO:0000313" key="8">
    <source>
        <dbReference type="EMBL" id="CAE0374584.1"/>
    </source>
</evidence>
<evidence type="ECO:0000256" key="5">
    <source>
        <dbReference type="SAM" id="MobiDB-lite"/>
    </source>
</evidence>
<protein>
    <recommendedName>
        <fullName evidence="7">STAS domain-containing protein</fullName>
    </recommendedName>
</protein>
<feature type="transmembrane region" description="Helical" evidence="6">
    <location>
        <begin position="495"/>
        <end position="522"/>
    </location>
</feature>
<evidence type="ECO:0000256" key="4">
    <source>
        <dbReference type="ARBA" id="ARBA00023136"/>
    </source>
</evidence>
<evidence type="ECO:0000256" key="2">
    <source>
        <dbReference type="ARBA" id="ARBA00022692"/>
    </source>
</evidence>
<dbReference type="CDD" id="cd07042">
    <property type="entry name" value="STAS_SulP_like_sulfate_transporter"/>
    <property type="match status" value="1"/>
</dbReference>
<dbReference type="GO" id="GO:0055085">
    <property type="term" value="P:transmembrane transport"/>
    <property type="evidence" value="ECO:0007669"/>
    <property type="project" value="InterPro"/>
</dbReference>
<evidence type="ECO:0000256" key="1">
    <source>
        <dbReference type="ARBA" id="ARBA00004141"/>
    </source>
</evidence>
<evidence type="ECO:0000259" key="7">
    <source>
        <dbReference type="PROSITE" id="PS50801"/>
    </source>
</evidence>
<proteinExistence type="predicted"/>
<dbReference type="InterPro" id="IPR011547">
    <property type="entry name" value="SLC26A/SulP_dom"/>
</dbReference>
<dbReference type="Pfam" id="PF00916">
    <property type="entry name" value="Sulfate_transp"/>
    <property type="match status" value="1"/>
</dbReference>
<organism evidence="8">
    <name type="scientific">Aureoumbra lagunensis</name>
    <dbReference type="NCBI Taxonomy" id="44058"/>
    <lineage>
        <taxon>Eukaryota</taxon>
        <taxon>Sar</taxon>
        <taxon>Stramenopiles</taxon>
        <taxon>Ochrophyta</taxon>
        <taxon>Pelagophyceae</taxon>
        <taxon>Pelagomonadales</taxon>
        <taxon>Aureoumbra</taxon>
    </lineage>
</organism>
<feature type="compositionally biased region" description="Polar residues" evidence="5">
    <location>
        <begin position="709"/>
        <end position="722"/>
    </location>
</feature>
<gene>
    <name evidence="8" type="ORF">ALAG00032_LOCUS15388</name>
</gene>
<keyword evidence="4 6" id="KW-0472">Membrane</keyword>
<dbReference type="Pfam" id="PF01740">
    <property type="entry name" value="STAS"/>
    <property type="match status" value="1"/>
</dbReference>
<dbReference type="GO" id="GO:0016020">
    <property type="term" value="C:membrane"/>
    <property type="evidence" value="ECO:0007669"/>
    <property type="project" value="UniProtKB-SubCell"/>
</dbReference>
<evidence type="ECO:0000256" key="6">
    <source>
        <dbReference type="SAM" id="Phobius"/>
    </source>
</evidence>
<dbReference type="InterPro" id="IPR002645">
    <property type="entry name" value="STAS_dom"/>
</dbReference>
<feature type="transmembrane region" description="Helical" evidence="6">
    <location>
        <begin position="396"/>
        <end position="415"/>
    </location>
</feature>
<dbReference type="Gene3D" id="3.30.750.24">
    <property type="entry name" value="STAS domain"/>
    <property type="match status" value="1"/>
</dbReference>
<dbReference type="SUPFAM" id="SSF52091">
    <property type="entry name" value="SpoIIaa-like"/>
    <property type="match status" value="1"/>
</dbReference>
<dbReference type="EMBL" id="HBIJ01023341">
    <property type="protein sequence ID" value="CAE0374584.1"/>
    <property type="molecule type" value="Transcribed_RNA"/>
</dbReference>
<accession>A0A7S3K4T5</accession>
<dbReference type="InterPro" id="IPR036513">
    <property type="entry name" value="STAS_dom_sf"/>
</dbReference>
<evidence type="ECO:0000256" key="3">
    <source>
        <dbReference type="ARBA" id="ARBA00022989"/>
    </source>
</evidence>